<dbReference type="OrthoDB" id="1624479at2"/>
<proteinExistence type="predicted"/>
<dbReference type="Proteomes" id="UP000037540">
    <property type="component" value="Unassembled WGS sequence"/>
</dbReference>
<accession>A0A9Q1ZC70</accession>
<dbReference type="AlphaFoldDB" id="A0A9Q1ZC70"/>
<protein>
    <submittedName>
        <fullName evidence="1">P22 coat protein-protein 5 domain protein</fullName>
    </submittedName>
</protein>
<sequence>MSVKNFIPQIWSARLLANLDKKLVYANAVNRDYEGEIKKFGDTVKINQMGDVTVKDYKDGKIDDPEELKSSQTILTIDQAKYFNFKVDDVDKAQANITLVDKGMGRASYAVQDVIDQFIAAFVKDAKIKMGSSSKPIELIPTNAYDILVDLGVELDNKNVPRVGRFAILPPFYLGLLSKDARFTKEYKILENGVVEGATVAGFSLRMSNNVSVSSGNYSIMAGTDMAISFAGQVTEIEAYRPEKSFADAMKGLYVFGAKVVQSDCLACLTVKQKVAEA</sequence>
<gene>
    <name evidence="1" type="ORF">ADU74_08415</name>
</gene>
<evidence type="ECO:0000313" key="2">
    <source>
        <dbReference type="Proteomes" id="UP000037540"/>
    </source>
</evidence>
<name>A0A9Q1ZC70_CLOBO</name>
<dbReference type="RefSeq" id="WP_013725426.1">
    <property type="nucleotide sequence ID" value="NZ_LGVO01000042.1"/>
</dbReference>
<keyword evidence="1" id="KW-0946">Virion</keyword>
<dbReference type="EMBL" id="LGVR01000045">
    <property type="protein sequence ID" value="KOA86651.1"/>
    <property type="molecule type" value="Genomic_DNA"/>
</dbReference>
<comment type="caution">
    <text evidence="1">The sequence shown here is derived from an EMBL/GenBank/DDBJ whole genome shotgun (WGS) entry which is preliminary data.</text>
</comment>
<reference evidence="1 2" key="1">
    <citation type="submission" date="2015-07" db="EMBL/GenBank/DDBJ databases">
        <title>Draft genome sequences of 17 French Clostridium botulinum group III.</title>
        <authorList>
            <person name="Woudstra C."/>
            <person name="Le Marechal C."/>
            <person name="Souillard R."/>
            <person name="Bayon-Auboyer M.-H."/>
            <person name="Dessouter D."/>
            <person name="Fach P."/>
        </authorList>
    </citation>
    <scope>NUCLEOTIDE SEQUENCE [LARGE SCALE GENOMIC DNA]</scope>
    <source>
        <strain evidence="1 2">12LNRI-CD</strain>
    </source>
</reference>
<keyword evidence="1" id="KW-0167">Capsid protein</keyword>
<evidence type="ECO:0000313" key="1">
    <source>
        <dbReference type="EMBL" id="KOA86651.1"/>
    </source>
</evidence>
<organism evidence="1 2">
    <name type="scientific">Clostridium botulinum</name>
    <dbReference type="NCBI Taxonomy" id="1491"/>
    <lineage>
        <taxon>Bacteria</taxon>
        <taxon>Bacillati</taxon>
        <taxon>Bacillota</taxon>
        <taxon>Clostridia</taxon>
        <taxon>Eubacteriales</taxon>
        <taxon>Clostridiaceae</taxon>
        <taxon>Clostridium</taxon>
    </lineage>
</organism>